<dbReference type="EMBL" id="CM047739">
    <property type="protein sequence ID" value="KAJ0042705.1"/>
    <property type="molecule type" value="Genomic_DNA"/>
</dbReference>
<sequence>MLYNNKSFIFFILTSLLLSSHLLHFISAYASQHEDHETPFSYSEGTGKGPKSWGNINPNWRACGNGKMQSPIDLVGKSLLVSATLGKLKRDYNPASAVLQKGHFISVKWKGDAGQININGTYYKLVQCHWHTPSEHTFNGSRYELELHMVHISSDNKKAVIGIVYEYGHPDPFLSRLFPYIKSLGGKEKEIRNVNPGDVKFGSRKYYRYIGSLSTPPCTEGVIWTIVNKVRTVSREQVRALKEKVEDGFVENARPTQQLEGRATWFYSP</sequence>
<evidence type="ECO:0000313" key="1">
    <source>
        <dbReference type="EMBL" id="KAJ0042705.1"/>
    </source>
</evidence>
<gene>
    <name evidence="1" type="ORF">Pint_17814</name>
</gene>
<evidence type="ECO:0000313" key="2">
    <source>
        <dbReference type="Proteomes" id="UP001163603"/>
    </source>
</evidence>
<name>A0ACC0YYL3_9ROSI</name>
<dbReference type="Proteomes" id="UP001163603">
    <property type="component" value="Chromosome 4"/>
</dbReference>
<keyword evidence="2" id="KW-1185">Reference proteome</keyword>
<organism evidence="1 2">
    <name type="scientific">Pistacia integerrima</name>
    <dbReference type="NCBI Taxonomy" id="434235"/>
    <lineage>
        <taxon>Eukaryota</taxon>
        <taxon>Viridiplantae</taxon>
        <taxon>Streptophyta</taxon>
        <taxon>Embryophyta</taxon>
        <taxon>Tracheophyta</taxon>
        <taxon>Spermatophyta</taxon>
        <taxon>Magnoliopsida</taxon>
        <taxon>eudicotyledons</taxon>
        <taxon>Gunneridae</taxon>
        <taxon>Pentapetalae</taxon>
        <taxon>rosids</taxon>
        <taxon>malvids</taxon>
        <taxon>Sapindales</taxon>
        <taxon>Anacardiaceae</taxon>
        <taxon>Pistacia</taxon>
    </lineage>
</organism>
<reference evidence="2" key="1">
    <citation type="journal article" date="2023" name="G3 (Bethesda)">
        <title>Genome assembly and association tests identify interacting loci associated with vigor, precocity, and sex in interspecific pistachio rootstocks.</title>
        <authorList>
            <person name="Palmer W."/>
            <person name="Jacygrad E."/>
            <person name="Sagayaradj S."/>
            <person name="Cavanaugh K."/>
            <person name="Han R."/>
            <person name="Bertier L."/>
            <person name="Beede B."/>
            <person name="Kafkas S."/>
            <person name="Golino D."/>
            <person name="Preece J."/>
            <person name="Michelmore R."/>
        </authorList>
    </citation>
    <scope>NUCLEOTIDE SEQUENCE [LARGE SCALE GENOMIC DNA]</scope>
</reference>
<proteinExistence type="predicted"/>
<comment type="caution">
    <text evidence="1">The sequence shown here is derived from an EMBL/GenBank/DDBJ whole genome shotgun (WGS) entry which is preliminary data.</text>
</comment>
<accession>A0ACC0YYL3</accession>
<protein>
    <submittedName>
        <fullName evidence="1">Uncharacterized protein</fullName>
    </submittedName>
</protein>